<reference evidence="3 4" key="1">
    <citation type="submission" date="2015-09" db="EMBL/GenBank/DDBJ databases">
        <title>Draft genome of the parasitic nematode Teladorsagia circumcincta isolate WARC Sus (inbred).</title>
        <authorList>
            <person name="Mitreva M."/>
        </authorList>
    </citation>
    <scope>NUCLEOTIDE SEQUENCE [LARGE SCALE GENOMIC DNA]</scope>
    <source>
        <strain evidence="3 4">S</strain>
    </source>
</reference>
<dbReference type="InterPro" id="IPR051333">
    <property type="entry name" value="CLIP_Serine_Protease"/>
</dbReference>
<feature type="region of interest" description="Disordered" evidence="1">
    <location>
        <begin position="266"/>
        <end position="285"/>
    </location>
</feature>
<dbReference type="InterPro" id="IPR033116">
    <property type="entry name" value="TRYPSIN_SER"/>
</dbReference>
<dbReference type="EMBL" id="KZ347596">
    <property type="protein sequence ID" value="PIO67438.1"/>
    <property type="molecule type" value="Genomic_DNA"/>
</dbReference>
<dbReference type="GO" id="GO:0006508">
    <property type="term" value="P:proteolysis"/>
    <property type="evidence" value="ECO:0007669"/>
    <property type="project" value="InterPro"/>
</dbReference>
<dbReference type="PROSITE" id="PS00135">
    <property type="entry name" value="TRYPSIN_SER"/>
    <property type="match status" value="1"/>
</dbReference>
<dbReference type="GO" id="GO:0004252">
    <property type="term" value="F:serine-type endopeptidase activity"/>
    <property type="evidence" value="ECO:0007669"/>
    <property type="project" value="InterPro"/>
</dbReference>
<dbReference type="InterPro" id="IPR043504">
    <property type="entry name" value="Peptidase_S1_PA_chymotrypsin"/>
</dbReference>
<name>A0A2G9UB36_TELCI</name>
<dbReference type="AlphaFoldDB" id="A0A2G9UB36"/>
<evidence type="ECO:0000259" key="2">
    <source>
        <dbReference type="PROSITE" id="PS50240"/>
    </source>
</evidence>
<dbReference type="OrthoDB" id="5796227at2759"/>
<dbReference type="Pfam" id="PF00089">
    <property type="entry name" value="Trypsin"/>
    <property type="match status" value="1"/>
</dbReference>
<dbReference type="InterPro" id="IPR009003">
    <property type="entry name" value="Peptidase_S1_PA"/>
</dbReference>
<dbReference type="Gene3D" id="2.40.10.10">
    <property type="entry name" value="Trypsin-like serine proteases"/>
    <property type="match status" value="1"/>
</dbReference>
<sequence length="315" mass="35702">MSVYYHEDFNECTAYNDIAIFERSEDVPDSTATPICLPPKNLKISKLLKAAGAGFTGPDDEEPTHQPKGYQVIEALVMVKRRERRLVVMTPLGTGLCGRKPAYMSIAAAQGDSGGPLFQYNRESRITQIGITSTDYNFTSSDAKSLGRTGSHDHFTDIREYVDWICEKTGVCPPEIKEHHKGHKHKRKKDEHLLAILKVNMTLLSATKYRTKGQQDGSCLKCTGHEILGSRCQVERKLQNLNRKRRKPQYREALVQKNWRTNKSLKSQAPKFSPRRTLVEDVESGSRSYGREQAVKIDGRESAIFQKEMPNLEKC</sequence>
<gene>
    <name evidence="3" type="ORF">TELCIR_10813</name>
</gene>
<dbReference type="PANTHER" id="PTHR24260:SF136">
    <property type="entry name" value="GH08193P-RELATED"/>
    <property type="match status" value="1"/>
</dbReference>
<keyword evidence="4" id="KW-1185">Reference proteome</keyword>
<proteinExistence type="predicted"/>
<dbReference type="InterPro" id="IPR001254">
    <property type="entry name" value="Trypsin_dom"/>
</dbReference>
<evidence type="ECO:0000313" key="3">
    <source>
        <dbReference type="EMBL" id="PIO67438.1"/>
    </source>
</evidence>
<organism evidence="3 4">
    <name type="scientific">Teladorsagia circumcincta</name>
    <name type="common">Brown stomach worm</name>
    <name type="synonym">Ostertagia circumcincta</name>
    <dbReference type="NCBI Taxonomy" id="45464"/>
    <lineage>
        <taxon>Eukaryota</taxon>
        <taxon>Metazoa</taxon>
        <taxon>Ecdysozoa</taxon>
        <taxon>Nematoda</taxon>
        <taxon>Chromadorea</taxon>
        <taxon>Rhabditida</taxon>
        <taxon>Rhabditina</taxon>
        <taxon>Rhabditomorpha</taxon>
        <taxon>Strongyloidea</taxon>
        <taxon>Trichostrongylidae</taxon>
        <taxon>Teladorsagia</taxon>
    </lineage>
</organism>
<dbReference type="Proteomes" id="UP000230423">
    <property type="component" value="Unassembled WGS sequence"/>
</dbReference>
<evidence type="ECO:0000256" key="1">
    <source>
        <dbReference type="SAM" id="MobiDB-lite"/>
    </source>
</evidence>
<accession>A0A2G9UB36</accession>
<evidence type="ECO:0000313" key="4">
    <source>
        <dbReference type="Proteomes" id="UP000230423"/>
    </source>
</evidence>
<feature type="domain" description="Peptidase S1" evidence="2">
    <location>
        <begin position="1"/>
        <end position="170"/>
    </location>
</feature>
<dbReference type="SUPFAM" id="SSF50494">
    <property type="entry name" value="Trypsin-like serine proteases"/>
    <property type="match status" value="1"/>
</dbReference>
<dbReference type="PANTHER" id="PTHR24260">
    <property type="match status" value="1"/>
</dbReference>
<dbReference type="PROSITE" id="PS50240">
    <property type="entry name" value="TRYPSIN_DOM"/>
    <property type="match status" value="1"/>
</dbReference>
<protein>
    <recommendedName>
        <fullName evidence="2">Peptidase S1 domain-containing protein</fullName>
    </recommendedName>
</protein>